<organism evidence="1 2">
    <name type="scientific">Stigmatella aurantiaca (strain DW4/3-1)</name>
    <dbReference type="NCBI Taxonomy" id="378806"/>
    <lineage>
        <taxon>Bacteria</taxon>
        <taxon>Pseudomonadati</taxon>
        <taxon>Myxococcota</taxon>
        <taxon>Myxococcia</taxon>
        <taxon>Myxococcales</taxon>
        <taxon>Cystobacterineae</taxon>
        <taxon>Archangiaceae</taxon>
        <taxon>Stigmatella</taxon>
    </lineage>
</organism>
<dbReference type="HOGENOM" id="CLU_599791_0_0_7"/>
<evidence type="ECO:0000313" key="2">
    <source>
        <dbReference type="Proteomes" id="UP000001351"/>
    </source>
</evidence>
<dbReference type="eggNOG" id="ENOG5032QSA">
    <property type="taxonomic scope" value="Bacteria"/>
</dbReference>
<dbReference type="EMBL" id="CP002271">
    <property type="protein sequence ID" value="ADO68962.1"/>
    <property type="molecule type" value="Genomic_DNA"/>
</dbReference>
<dbReference type="Proteomes" id="UP000001351">
    <property type="component" value="Chromosome"/>
</dbReference>
<sequence>MARMNAASFLLLLTVLQQTSSVEELPAETPDDSRIEFRALLELGPLSFPSGTPGGGQDLFAAATPVLRVESGESFALELGATLRFRLLDEAPKQTADDYGGHLRRQDWDTPSDLGQLLRELRVGREDGTLFFRAGPLTTFTLGEGHLVDRYINQLSADYHPAGAVATGYFGPFRVQLAASDVLAMRLFAGELRLDIGRLASTDAAVFDRYHVTASVAHDFGRVGEERTEPLSAALVGGNAALYKGESFQLFAIAGAGTRVDVSPLDFGGFVGLSARGMGDAFDISGRLEGRSQGGSFRFGLFGPSYELARFSATGLSEEPLAEERLERAFSGYGELRLGLGGAEDALYVSASAAAEYFGFGRIDTDLALMLQLPGGRTRITARAIAVGLKIHPRYSLLAELRQRLLSSLYVWGSTGTVHFPQPDGTLVRGFTAGAGVGVDWAR</sequence>
<reference evidence="1 2" key="1">
    <citation type="journal article" date="2011" name="Mol. Biol. Evol.">
        <title>Comparative genomic analysis of fruiting body formation in Myxococcales.</title>
        <authorList>
            <person name="Huntley S."/>
            <person name="Hamann N."/>
            <person name="Wegener-Feldbrugge S."/>
            <person name="Treuner-Lange A."/>
            <person name="Kube M."/>
            <person name="Reinhardt R."/>
            <person name="Klages S."/>
            <person name="Muller R."/>
            <person name="Ronning C.M."/>
            <person name="Nierman W.C."/>
            <person name="Sogaard-Andersen L."/>
        </authorList>
    </citation>
    <scope>NUCLEOTIDE SEQUENCE [LARGE SCALE GENOMIC DNA]</scope>
    <source>
        <strain evidence="1 2">DW4/3-1</strain>
    </source>
</reference>
<dbReference type="KEGG" id="sur:STAUR_1158"/>
<protein>
    <submittedName>
        <fullName evidence="1">Conserved uncharacterized protein</fullName>
    </submittedName>
</protein>
<proteinExistence type="predicted"/>
<dbReference type="AlphaFoldDB" id="E3FG27"/>
<evidence type="ECO:0000313" key="1">
    <source>
        <dbReference type="EMBL" id="ADO68962.1"/>
    </source>
</evidence>
<accession>E3FG27</accession>
<name>E3FG27_STIAD</name>
<gene>
    <name evidence="1" type="ordered locus">STAUR_1158</name>
</gene>
<keyword evidence="2" id="KW-1185">Reference proteome</keyword>